<dbReference type="GO" id="GO:0016020">
    <property type="term" value="C:membrane"/>
    <property type="evidence" value="ECO:0000318"/>
    <property type="project" value="GO_Central"/>
</dbReference>
<feature type="compositionally biased region" description="Basic and acidic residues" evidence="5">
    <location>
        <begin position="576"/>
        <end position="596"/>
    </location>
</feature>
<dbReference type="AlphaFoldDB" id="A9V1D6"/>
<dbReference type="PROSITE" id="PS51469">
    <property type="entry name" value="SUN"/>
    <property type="match status" value="1"/>
</dbReference>
<feature type="region of interest" description="Disordered" evidence="5">
    <location>
        <begin position="443"/>
        <end position="600"/>
    </location>
</feature>
<dbReference type="Pfam" id="PF07738">
    <property type="entry name" value="Sad1_UNC"/>
    <property type="match status" value="1"/>
</dbReference>
<name>A9V1D6_MONBE</name>
<keyword evidence="3 6" id="KW-1133">Transmembrane helix</keyword>
<feature type="signal peptide" evidence="7">
    <location>
        <begin position="1"/>
        <end position="26"/>
    </location>
</feature>
<feature type="compositionally biased region" description="Basic and acidic residues" evidence="5">
    <location>
        <begin position="874"/>
        <end position="886"/>
    </location>
</feature>
<evidence type="ECO:0000256" key="4">
    <source>
        <dbReference type="ARBA" id="ARBA00023136"/>
    </source>
</evidence>
<dbReference type="Proteomes" id="UP000001357">
    <property type="component" value="Unassembled WGS sequence"/>
</dbReference>
<accession>A9V1D6</accession>
<dbReference type="PANTHER" id="PTHR12953">
    <property type="entry name" value="MEMBRANE PROTEIN CH1 RELATED"/>
    <property type="match status" value="1"/>
</dbReference>
<feature type="compositionally biased region" description="Low complexity" evidence="5">
    <location>
        <begin position="684"/>
        <end position="695"/>
    </location>
</feature>
<feature type="domain" description="SUN" evidence="8">
    <location>
        <begin position="127"/>
        <end position="290"/>
    </location>
</feature>
<feature type="region of interest" description="Disordered" evidence="5">
    <location>
        <begin position="55"/>
        <end position="150"/>
    </location>
</feature>
<keyword evidence="2 6" id="KW-0812">Transmembrane</keyword>
<evidence type="ECO:0000256" key="1">
    <source>
        <dbReference type="ARBA" id="ARBA00004308"/>
    </source>
</evidence>
<dbReference type="InterPro" id="IPR045120">
    <property type="entry name" value="Suco/Slp1-like"/>
</dbReference>
<dbReference type="STRING" id="81824.A9V1D6"/>
<dbReference type="EMBL" id="CH991554">
    <property type="protein sequence ID" value="EDQ88548.1"/>
    <property type="molecule type" value="Genomic_DNA"/>
</dbReference>
<evidence type="ECO:0000256" key="2">
    <source>
        <dbReference type="ARBA" id="ARBA00022692"/>
    </source>
</evidence>
<dbReference type="eggNOG" id="KOG1396">
    <property type="taxonomic scope" value="Eukaryota"/>
</dbReference>
<sequence length="936" mass="98026">MARGASIRRLRLALVLTCLLLAAVGGQVDGGHDKSVHERPEDLADKDAGFIVESETAPEKAGPGSNAIHATVVTPSDVPPAPQAELGSAPSPASMPSPPTASDVAEGVDDLPIHEVPTPDAAEPSQGSDASPDDGEVSPEESPSAQVDESLTFDEWKQLINEDEEIIEAAKASAILKPVKDTYLIAPCEADIELTIELCEHIIVQQVKLANYEMFSSMIKTLALYVAERSSPENWHKVAELQLADVRDLQTFAIDDVTIFAKFLKLEAIDHYGNEFYCPIKYETAQSPYCAVFFKGGQIVLQVFGVTMLEEFEYMVGDPDSGIEPAQPSVAINAAASHTPTNEEASTEDNTGGASATGDAVNKIGQFVAKALNVGHMLWGEKPNRPAASAPPALAAAPALSQMMQNHTLDASLNDPQQHFLWPICSPRANETLPPILDSALAGAETADNSEAQQTHHEAEQGGAGMADMDGMEAGERCEGACDGPRADSAHPAGAPARQAAADSSDTAESNKEDASTKPQEQVAPADDTHVSTQVPTAPTDSAAPTLGSGGAELMPAGHAEETGTPVSASNPEAQPLHHEGDSKDTPGSVDDHRASPEGVIRATLAHVEAEQAAIKNATSAEAAPTPASAPAPAPAPAPTPAPASAPAPAPTPTPASSAAGRSSEGHEKNNTQTGAPANKAGHGKLNSAGKAGANKAGGGVDEHGPHAQPQLKATSLSVKGSALAQLRTMINAVEKNLTMSSTYLNKLSQKALALDKNVSQMNQTLHAELQTLTGAVQNLHAQVETLVKVSERLVGVNYHTTFFYWMWPNFLVLLVQIGVALLFYWTLRRGNTVLLGLQQQQQQALGVDGRAPPWANVTFPDVSLLPEPVPFSPDRRGSGEAEPRRGRAPQNALYSTPGRGVMSPLSGRSRSGSPLPSPSLAPRRRSFLTGGAHET</sequence>
<proteinExistence type="predicted"/>
<feature type="region of interest" description="Disordered" evidence="5">
    <location>
        <begin position="617"/>
        <end position="708"/>
    </location>
</feature>
<feature type="compositionally biased region" description="Pro residues" evidence="5">
    <location>
        <begin position="628"/>
        <end position="654"/>
    </location>
</feature>
<keyword evidence="7" id="KW-0732">Signal</keyword>
<feature type="compositionally biased region" description="Basic and acidic residues" evidence="5">
    <location>
        <begin position="474"/>
        <end position="489"/>
    </location>
</feature>
<dbReference type="KEGG" id="mbr:MONBRDRAFT_37385"/>
<dbReference type="InterPro" id="IPR012919">
    <property type="entry name" value="SUN_dom"/>
</dbReference>
<feature type="compositionally biased region" description="Low complexity" evidence="5">
    <location>
        <begin position="904"/>
        <end position="922"/>
    </location>
</feature>
<feature type="compositionally biased region" description="Polar residues" evidence="5">
    <location>
        <begin position="531"/>
        <end position="540"/>
    </location>
</feature>
<dbReference type="GeneID" id="5891801"/>
<dbReference type="InParanoid" id="A9V1D6"/>
<evidence type="ECO:0000256" key="7">
    <source>
        <dbReference type="SAM" id="SignalP"/>
    </source>
</evidence>
<evidence type="ECO:0000313" key="10">
    <source>
        <dbReference type="Proteomes" id="UP000001357"/>
    </source>
</evidence>
<feature type="compositionally biased region" description="Low complexity" evidence="5">
    <location>
        <begin position="490"/>
        <end position="502"/>
    </location>
</feature>
<feature type="region of interest" description="Disordered" evidence="5">
    <location>
        <begin position="27"/>
        <end position="46"/>
    </location>
</feature>
<feature type="transmembrane region" description="Helical" evidence="6">
    <location>
        <begin position="803"/>
        <end position="826"/>
    </location>
</feature>
<feature type="region of interest" description="Disordered" evidence="5">
    <location>
        <begin position="337"/>
        <end position="358"/>
    </location>
</feature>
<organism evidence="9 10">
    <name type="scientific">Monosiga brevicollis</name>
    <name type="common">Choanoflagellate</name>
    <dbReference type="NCBI Taxonomy" id="81824"/>
    <lineage>
        <taxon>Eukaryota</taxon>
        <taxon>Choanoflagellata</taxon>
        <taxon>Craspedida</taxon>
        <taxon>Salpingoecidae</taxon>
        <taxon>Monosiga</taxon>
    </lineage>
</organism>
<feature type="region of interest" description="Disordered" evidence="5">
    <location>
        <begin position="867"/>
        <end position="936"/>
    </location>
</feature>
<dbReference type="GO" id="GO:0005737">
    <property type="term" value="C:cytoplasm"/>
    <property type="evidence" value="ECO:0000318"/>
    <property type="project" value="GO_Central"/>
</dbReference>
<evidence type="ECO:0000259" key="8">
    <source>
        <dbReference type="PROSITE" id="PS51469"/>
    </source>
</evidence>
<reference evidence="9 10" key="1">
    <citation type="journal article" date="2008" name="Nature">
        <title>The genome of the choanoflagellate Monosiga brevicollis and the origin of metazoans.</title>
        <authorList>
            <consortium name="JGI Sequencing"/>
            <person name="King N."/>
            <person name="Westbrook M.J."/>
            <person name="Young S.L."/>
            <person name="Kuo A."/>
            <person name="Abedin M."/>
            <person name="Chapman J."/>
            <person name="Fairclough S."/>
            <person name="Hellsten U."/>
            <person name="Isogai Y."/>
            <person name="Letunic I."/>
            <person name="Marr M."/>
            <person name="Pincus D."/>
            <person name="Putnam N."/>
            <person name="Rokas A."/>
            <person name="Wright K.J."/>
            <person name="Zuzow R."/>
            <person name="Dirks W."/>
            <person name="Good M."/>
            <person name="Goodstein D."/>
            <person name="Lemons D."/>
            <person name="Li W."/>
            <person name="Lyons J.B."/>
            <person name="Morris A."/>
            <person name="Nichols S."/>
            <person name="Richter D.J."/>
            <person name="Salamov A."/>
            <person name="Bork P."/>
            <person name="Lim W.A."/>
            <person name="Manning G."/>
            <person name="Miller W.T."/>
            <person name="McGinnis W."/>
            <person name="Shapiro H."/>
            <person name="Tjian R."/>
            <person name="Grigoriev I.V."/>
            <person name="Rokhsar D."/>
        </authorList>
    </citation>
    <scope>NUCLEOTIDE SEQUENCE [LARGE SCALE GENOMIC DNA]</scope>
    <source>
        <strain evidence="10">MX1 / ATCC 50154</strain>
    </source>
</reference>
<dbReference type="GO" id="GO:0012505">
    <property type="term" value="C:endomembrane system"/>
    <property type="evidence" value="ECO:0007669"/>
    <property type="project" value="UniProtKB-SubCell"/>
</dbReference>
<feature type="chain" id="PRO_5002745166" description="SUN domain-containing protein" evidence="7">
    <location>
        <begin position="27"/>
        <end position="936"/>
    </location>
</feature>
<feature type="compositionally biased region" description="Basic and acidic residues" evidence="5">
    <location>
        <begin position="30"/>
        <end position="46"/>
    </location>
</feature>
<evidence type="ECO:0000256" key="3">
    <source>
        <dbReference type="ARBA" id="ARBA00022989"/>
    </source>
</evidence>
<gene>
    <name evidence="9" type="ORF">MONBRDRAFT_37385</name>
</gene>
<dbReference type="RefSeq" id="XP_001746652.1">
    <property type="nucleotide sequence ID" value="XM_001746600.1"/>
</dbReference>
<comment type="subcellular location">
    <subcellularLocation>
        <location evidence="1">Endomembrane system</location>
    </subcellularLocation>
</comment>
<dbReference type="PANTHER" id="PTHR12953:SF0">
    <property type="entry name" value="SUN DOMAIN-CONTAINING OSSIFICATION FACTOR"/>
    <property type="match status" value="1"/>
</dbReference>
<dbReference type="OMA" id="CEADIEL"/>
<evidence type="ECO:0000313" key="9">
    <source>
        <dbReference type="EMBL" id="EDQ88548.1"/>
    </source>
</evidence>
<evidence type="ECO:0000256" key="6">
    <source>
        <dbReference type="SAM" id="Phobius"/>
    </source>
</evidence>
<keyword evidence="10" id="KW-1185">Reference proteome</keyword>
<protein>
    <recommendedName>
        <fullName evidence="8">SUN domain-containing protein</fullName>
    </recommendedName>
</protein>
<keyword evidence="4 6" id="KW-0472">Membrane</keyword>
<feature type="compositionally biased region" description="Low complexity" evidence="5">
    <location>
        <begin position="618"/>
        <end position="627"/>
    </location>
</feature>
<evidence type="ECO:0000256" key="5">
    <source>
        <dbReference type="SAM" id="MobiDB-lite"/>
    </source>
</evidence>
<feature type="compositionally biased region" description="Polar residues" evidence="5">
    <location>
        <begin position="337"/>
        <end position="354"/>
    </location>
</feature>